<dbReference type="OrthoDB" id="2306919at2759"/>
<keyword evidence="3" id="KW-1185">Reference proteome</keyword>
<evidence type="ECO:0000256" key="1">
    <source>
        <dbReference type="SAM" id="MobiDB-lite"/>
    </source>
</evidence>
<reference evidence="2" key="1">
    <citation type="submission" date="2022-06" db="EMBL/GenBank/DDBJ databases">
        <title>Complete genome sequences of two strains of the flax pathogen Septoria linicola.</title>
        <authorList>
            <person name="Lapalu N."/>
            <person name="Simon A."/>
            <person name="Demenou B."/>
            <person name="Paumier D."/>
            <person name="Guillot M.-P."/>
            <person name="Gout L."/>
            <person name="Valade R."/>
        </authorList>
    </citation>
    <scope>NUCLEOTIDE SEQUENCE</scope>
    <source>
        <strain evidence="2">SE15195</strain>
    </source>
</reference>
<gene>
    <name evidence="2" type="ORF">Slin15195_G018010</name>
</gene>
<evidence type="ECO:0000313" key="2">
    <source>
        <dbReference type="EMBL" id="USW48482.1"/>
    </source>
</evidence>
<proteinExistence type="predicted"/>
<name>A0A9Q9EG79_9PEZI</name>
<organism evidence="2 3">
    <name type="scientific">Septoria linicola</name>
    <dbReference type="NCBI Taxonomy" id="215465"/>
    <lineage>
        <taxon>Eukaryota</taxon>
        <taxon>Fungi</taxon>
        <taxon>Dikarya</taxon>
        <taxon>Ascomycota</taxon>
        <taxon>Pezizomycotina</taxon>
        <taxon>Dothideomycetes</taxon>
        <taxon>Dothideomycetidae</taxon>
        <taxon>Mycosphaerellales</taxon>
        <taxon>Mycosphaerellaceae</taxon>
        <taxon>Septoria</taxon>
    </lineage>
</organism>
<accession>A0A9Q9EG79</accession>
<dbReference type="EMBL" id="CP099418">
    <property type="protein sequence ID" value="USW48482.1"/>
    <property type="molecule type" value="Genomic_DNA"/>
</dbReference>
<dbReference type="Proteomes" id="UP001056384">
    <property type="component" value="Chromosome 1"/>
</dbReference>
<feature type="region of interest" description="Disordered" evidence="1">
    <location>
        <begin position="194"/>
        <end position="213"/>
    </location>
</feature>
<sequence length="213" mass="23778">MTSIHPSTPPTSFQNLLSHLKSFPPPLLPPGKAQDPSLSDSIASLYLHPAIESLLHILNHDLPSAHFLVRHMQSPPAYEGMYIHGILHRVEGDMDNARAWYSDVSGSEGFTKFWGEPDEGLEKEDGDGRKLPRQKSAREFLDAVEGRIGGKQEAPKALEQRSRAELDSLMEWCEKKFGTEMWKDASKVWVQPSEEISQMGEDQVSGSAGPRNF</sequence>
<protein>
    <submittedName>
        <fullName evidence="2">Uncharacterized protein</fullName>
    </submittedName>
</protein>
<dbReference type="AlphaFoldDB" id="A0A9Q9EG79"/>
<evidence type="ECO:0000313" key="3">
    <source>
        <dbReference type="Proteomes" id="UP001056384"/>
    </source>
</evidence>